<gene>
    <name evidence="1" type="ORF">I595_1118</name>
</gene>
<accession>A0A0P7ALD6</accession>
<dbReference type="AlphaFoldDB" id="A0A0P7ALD6"/>
<sequence length="38" mass="4203">MLKALWLASAKESTGTQGDPSIHTLFSTIYKNYKKTTA</sequence>
<keyword evidence="2" id="KW-1185">Reference proteome</keyword>
<evidence type="ECO:0000313" key="1">
    <source>
        <dbReference type="EMBL" id="KPM32691.1"/>
    </source>
</evidence>
<organism evidence="1 2">
    <name type="scientific">Croceitalea dokdonensis DOKDO 023</name>
    <dbReference type="NCBI Taxonomy" id="1300341"/>
    <lineage>
        <taxon>Bacteria</taxon>
        <taxon>Pseudomonadati</taxon>
        <taxon>Bacteroidota</taxon>
        <taxon>Flavobacteriia</taxon>
        <taxon>Flavobacteriales</taxon>
        <taxon>Flavobacteriaceae</taxon>
        <taxon>Croceitalea</taxon>
    </lineage>
</organism>
<dbReference type="EMBL" id="LDJX01000002">
    <property type="protein sequence ID" value="KPM32691.1"/>
    <property type="molecule type" value="Genomic_DNA"/>
</dbReference>
<dbReference type="Proteomes" id="UP000050280">
    <property type="component" value="Unassembled WGS sequence"/>
</dbReference>
<comment type="caution">
    <text evidence="1">The sequence shown here is derived from an EMBL/GenBank/DDBJ whole genome shotgun (WGS) entry which is preliminary data.</text>
</comment>
<evidence type="ECO:0000313" key="2">
    <source>
        <dbReference type="Proteomes" id="UP000050280"/>
    </source>
</evidence>
<protein>
    <submittedName>
        <fullName evidence="1">Uncharacterized protein</fullName>
    </submittedName>
</protein>
<name>A0A0P7ALD6_9FLAO</name>
<dbReference type="STRING" id="1300341.I595_1118"/>
<reference evidence="1 2" key="1">
    <citation type="submission" date="2015-09" db="EMBL/GenBank/DDBJ databases">
        <title>Genome sequence of the marine flavobacterium Croceitalea dokdonensis DOKDO 023 that contains proton- and sodium-pumping rhodopsins.</title>
        <authorList>
            <person name="Kwon S.-K."/>
            <person name="Lee H.K."/>
            <person name="Kwak M.-J."/>
            <person name="Kim J.F."/>
        </authorList>
    </citation>
    <scope>NUCLEOTIDE SEQUENCE [LARGE SCALE GENOMIC DNA]</scope>
    <source>
        <strain evidence="1 2">DOKDO 023</strain>
    </source>
</reference>
<proteinExistence type="predicted"/>